<reference evidence="7 8" key="1">
    <citation type="submission" date="2025-04" db="UniProtKB">
        <authorList>
            <consortium name="RefSeq"/>
        </authorList>
    </citation>
    <scope>IDENTIFICATION</scope>
    <source>
        <strain evidence="7 8">Wakin</strain>
        <tissue evidence="7 8">Muscle</tissue>
    </source>
</reference>
<gene>
    <name evidence="7 8" type="primary">LOC113070306</name>
</gene>
<comment type="similarity">
    <text evidence="1">Belongs to the TRAFAC class TrmE-Era-EngA-EngB-Septin-like GTPase superfamily. AIG1/Toc34/Toc159-like paraseptin GTPase family. IAN subfamily.</text>
</comment>
<dbReference type="InterPro" id="IPR027417">
    <property type="entry name" value="P-loop_NTPase"/>
</dbReference>
<evidence type="ECO:0000256" key="3">
    <source>
        <dbReference type="SAM" id="Coils"/>
    </source>
</evidence>
<feature type="region of interest" description="Disordered" evidence="4">
    <location>
        <begin position="415"/>
        <end position="437"/>
    </location>
</feature>
<keyword evidence="6" id="KW-1185">Reference proteome</keyword>
<organism evidence="6 8">
    <name type="scientific">Carassius auratus</name>
    <name type="common">Goldfish</name>
    <dbReference type="NCBI Taxonomy" id="7957"/>
    <lineage>
        <taxon>Eukaryota</taxon>
        <taxon>Metazoa</taxon>
        <taxon>Chordata</taxon>
        <taxon>Craniata</taxon>
        <taxon>Vertebrata</taxon>
        <taxon>Euteleostomi</taxon>
        <taxon>Actinopterygii</taxon>
        <taxon>Neopterygii</taxon>
        <taxon>Teleostei</taxon>
        <taxon>Ostariophysi</taxon>
        <taxon>Cypriniformes</taxon>
        <taxon>Cyprinidae</taxon>
        <taxon>Cyprininae</taxon>
        <taxon>Carassius</taxon>
    </lineage>
</organism>
<dbReference type="RefSeq" id="XP_026099334.1">
    <property type="nucleotide sequence ID" value="XM_026243549.1"/>
</dbReference>
<keyword evidence="2" id="KW-0547">Nucleotide-binding</keyword>
<dbReference type="PANTHER" id="PTHR32046:SF14">
    <property type="match status" value="1"/>
</dbReference>
<dbReference type="SUPFAM" id="SSF52540">
    <property type="entry name" value="P-loop containing nucleoside triphosphate hydrolases"/>
    <property type="match status" value="1"/>
</dbReference>
<dbReference type="AlphaFoldDB" id="A0A6P6MSM8"/>
<feature type="domain" description="AIG1-type G" evidence="5">
    <location>
        <begin position="218"/>
        <end position="411"/>
    </location>
</feature>
<dbReference type="GeneID" id="113070306"/>
<evidence type="ECO:0000313" key="8">
    <source>
        <dbReference type="RefSeq" id="XP_026099334.1"/>
    </source>
</evidence>
<evidence type="ECO:0000256" key="1">
    <source>
        <dbReference type="ARBA" id="ARBA00008535"/>
    </source>
</evidence>
<name>A0A6P6MSM8_CARAU</name>
<accession>A0A6P6MSM8</accession>
<evidence type="ECO:0000256" key="4">
    <source>
        <dbReference type="SAM" id="MobiDB-lite"/>
    </source>
</evidence>
<dbReference type="Pfam" id="PF04548">
    <property type="entry name" value="AIG1"/>
    <property type="match status" value="3"/>
</dbReference>
<dbReference type="KEGG" id="caua:113070306"/>
<evidence type="ECO:0000259" key="5">
    <source>
        <dbReference type="PROSITE" id="PS51720"/>
    </source>
</evidence>
<feature type="coiled-coil region" evidence="3">
    <location>
        <begin position="884"/>
        <end position="918"/>
    </location>
</feature>
<dbReference type="GeneTree" id="ENSGT00500000044904"/>
<dbReference type="CDD" id="cd00882">
    <property type="entry name" value="Ras_like_GTPase"/>
    <property type="match status" value="1"/>
</dbReference>
<keyword evidence="3" id="KW-0175">Coiled coil</keyword>
<dbReference type="OrthoDB" id="8954335at2759"/>
<dbReference type="GO" id="GO:0005525">
    <property type="term" value="F:GTP binding"/>
    <property type="evidence" value="ECO:0007669"/>
    <property type="project" value="InterPro"/>
</dbReference>
<dbReference type="InterPro" id="IPR006703">
    <property type="entry name" value="G_AIG1"/>
</dbReference>
<dbReference type="Proteomes" id="UP000515129">
    <property type="component" value="Unplaced"/>
</dbReference>
<dbReference type="FunFam" id="3.40.50.300:FF:002049">
    <property type="entry name" value="Si:ch73-170d6.2"/>
    <property type="match status" value="1"/>
</dbReference>
<evidence type="ECO:0000256" key="2">
    <source>
        <dbReference type="ARBA" id="ARBA00022741"/>
    </source>
</evidence>
<evidence type="ECO:0000313" key="6">
    <source>
        <dbReference type="Proteomes" id="UP000515129"/>
    </source>
</evidence>
<sequence>MPIDMSNLRLVLLGKSVSENSQVGNFILGRAVFDSESPSDDLVPYSDRVRGKHVTVVNSPLLLNPDLSLRHITQAVKECLSLSAPGPHVIILVLKPDECSREEKVCIEILLSCFSDSVFQHTLVLTTQEPELTEPTEVNDVIKEIIKKCCNRHSRLERNGTPANLIATVKEIVQENDGCYMNCNKCEDFTTDDTEGAAFTSIPPARRGDNKTRTPPEVSDLRIVLLGKSVSENSQVGNLILGRAVFDSESPSDDLVPYSDRVRGKHVTVINTPLLLNPDLSLRHITQAVKECLSLSAPGPHVIILVLKPDECSREEKACIEILLSCFSDSVFEHTLVLTTQEPELAEPTEVNDVIKEIIKKCCNRHSRLERNGTPANLIATVKEIVQENDGCYMNCNKCEDFTTDATEGAAQMETGQEKSIRHSQSAVNENPKMSRETTISENMETDLSNAKSLSVAQIIKDSQSRKIEDGSNENLPMFKLHLDETWQNSDGFCRRNTFGKTIPKENKTIMMIGATGAGKTTLINSMINYILGVQWEDDFRFVLIDEGKQKSQAESQTSQITAYQINHMDGFRVPFSLTIVDTPGFGDTRGIAHDQKITAQIQEFFSASGGIDHIDAVCFVVQSSLARLTHTQKYVFDSILSIFGKDIAENILVLVTFADGKTPPVLEAIKVSQVPCSTDESGEPLHFKFNNSAMFATNNKSGGAKESVWENFDQMFWSLGFSSMTKFFTSLNMMQTKSLFLTQEVLKERRQLEVLVERLQPQINAGLTKLNEIRKTYAALEQHKAEMVANKDFEYEIEVTVPKQIKNTSSSFLTNCQTCHFTCHDKCIYANDYDKDKCSAMKNGKCNVCPGKCVWNVHFNQKYKWDYITQKRKETYQDLKKRYEAAHGQVMSTEKIFEELENELDVVKDTVAGLIKHSQMSLERLQEIAIKPNPLSVPDYIDLMIESEKQEAKPGFKDRIKSLSEVRKKADIISKVSTGEVLPQHWKEHKRTGKKKTFIDVTGWFNFGFWKK</sequence>
<dbReference type="PANTHER" id="PTHR32046">
    <property type="entry name" value="G DOMAIN-CONTAINING PROTEIN"/>
    <property type="match status" value="1"/>
</dbReference>
<dbReference type="RefSeq" id="XP_026099333.1">
    <property type="nucleotide sequence ID" value="XM_026243548.1"/>
</dbReference>
<evidence type="ECO:0000313" key="7">
    <source>
        <dbReference type="RefSeq" id="XP_026099333.1"/>
    </source>
</evidence>
<protein>
    <submittedName>
        <fullName evidence="7 8">Uncharacterized protein LOC113070306 isoform X1</fullName>
    </submittedName>
</protein>
<proteinExistence type="inferred from homology"/>
<dbReference type="PROSITE" id="PS51720">
    <property type="entry name" value="G_AIG1"/>
    <property type="match status" value="1"/>
</dbReference>
<dbReference type="Gene3D" id="3.40.50.300">
    <property type="entry name" value="P-loop containing nucleotide triphosphate hydrolases"/>
    <property type="match status" value="3"/>
</dbReference>